<organism evidence="2 3">
    <name type="scientific">Tribonema minus</name>
    <dbReference type="NCBI Taxonomy" id="303371"/>
    <lineage>
        <taxon>Eukaryota</taxon>
        <taxon>Sar</taxon>
        <taxon>Stramenopiles</taxon>
        <taxon>Ochrophyta</taxon>
        <taxon>PX clade</taxon>
        <taxon>Xanthophyceae</taxon>
        <taxon>Tribonematales</taxon>
        <taxon>Tribonemataceae</taxon>
        <taxon>Tribonema</taxon>
    </lineage>
</organism>
<accession>A0A836C9H3</accession>
<dbReference type="Gene3D" id="1.25.40.20">
    <property type="entry name" value="Ankyrin repeat-containing domain"/>
    <property type="match status" value="1"/>
</dbReference>
<reference evidence="2" key="1">
    <citation type="submission" date="2021-02" db="EMBL/GenBank/DDBJ databases">
        <title>First Annotated Genome of the Yellow-green Alga Tribonema minus.</title>
        <authorList>
            <person name="Mahan K.M."/>
        </authorList>
    </citation>
    <scope>NUCLEOTIDE SEQUENCE</scope>
    <source>
        <strain evidence="2">UTEX B ZZ1240</strain>
    </source>
</reference>
<keyword evidence="3" id="KW-1185">Reference proteome</keyword>
<dbReference type="OrthoDB" id="546422at2759"/>
<evidence type="ECO:0000256" key="1">
    <source>
        <dbReference type="SAM" id="MobiDB-lite"/>
    </source>
</evidence>
<dbReference type="EMBL" id="JAFCMP010000518">
    <property type="protein sequence ID" value="KAG5178060.1"/>
    <property type="molecule type" value="Genomic_DNA"/>
</dbReference>
<dbReference type="PANTHER" id="PTHR46586">
    <property type="entry name" value="ANKYRIN REPEAT-CONTAINING PROTEIN"/>
    <property type="match status" value="1"/>
</dbReference>
<protein>
    <recommendedName>
        <fullName evidence="4">Ankyrin repeat domain-containing protein</fullName>
    </recommendedName>
</protein>
<evidence type="ECO:0000313" key="3">
    <source>
        <dbReference type="Proteomes" id="UP000664859"/>
    </source>
</evidence>
<dbReference type="InterPro" id="IPR036770">
    <property type="entry name" value="Ankyrin_rpt-contain_sf"/>
</dbReference>
<sequence length="1065" mass="112140">MAVEQPLFTPMLTHYILAFISSSVMVRSTCHAFKRVAEDHEGKQKRRKTTAAEAATTVSLVRWAVINGLTPELAQTSCVRRGSLEGLRLLRSLYALPLHAGHAREAARRGRLNLLEWLRENGCPWDEHTCSGAAEGGHLEVLRWARANGCPWSQETTWAAAKGGHLEVLQWAAANGCPCDEETCRNAACGGHLAALQWLRARGCPWNELTCTFAADGGHLRVLQWARAHGCPWNEGTCARAAKRGHLDILQWARANGCPWGECTCEGAACGGHLRVLQWARANGCPWDALVCGWAAFGGHLHVLTWLRENGCPWHEDSCSSAAMGGHLEVLQWARANGCPWKEDTCSCAAGEGHLEVLQWARANGCPWDVHTIASASANTHHSLRAWQELASTVDFIVLYQLRCPPASVDAAKAVQAALQAALVQPSSRKSCPWFYDRGVVDDGSVLQALEPGRARTVLGQLAAEGFQLTIVAAVRGPAGLCCLGQRVAPRTGYETLAVHCRTSADEEKSDVLSTAADAVAGAAAAWLDAAFSGGGALPQPSMRVRALYEMWGAGDSSEGAAADAPTGALLCEWDCAGGRHRGVGDGPPATCRSQLIVGGRAMLSAACHTFRAGEQPPWQGHLQQLLSASADEAALSTFGDESAADNGSSAVTAGQGPDDSMLLDATLDIGFSRSAAPTKIAVRGDLDFSERLWEVAANMATGEEMAAALTQAAAAVRAGSLLPAIGTHNTTAVAGAIAACLRRAQEQQYGGRSQAATLSSKRSEAAVLDAGPAAALLEGRPPSATEAAALLVELGLHKVANDMRHWFTLEAALSTGDLHWHLNCHVGAVDDVGDVEEHWRSPLAPHYRVGAADNAGDVEQAIRRLSLAADAAEVVTLAAACSAPWQQTRALAQAALAAYRTPPPPAPPTITGAAAEAAQTPAPLPLPLFLVHLPEVLPQSVRARLSRPVFWELIAAAPGGSSSSSSAQVAVTQSHLVLERGLGGVRGGGGDGLHAALSAVPEELRAEVLACVLGADAAAKTRSTATNKLQLEVSDNAEEATEHVYEATEHVYVCTHRRVSAPAS</sequence>
<comment type="caution">
    <text evidence="2">The sequence shown here is derived from an EMBL/GenBank/DDBJ whole genome shotgun (WGS) entry which is preliminary data.</text>
</comment>
<evidence type="ECO:0000313" key="2">
    <source>
        <dbReference type="EMBL" id="KAG5178060.1"/>
    </source>
</evidence>
<name>A0A836C9H3_9STRA</name>
<dbReference type="InterPro" id="IPR052050">
    <property type="entry name" value="SecEffector_AnkRepeat"/>
</dbReference>
<proteinExistence type="predicted"/>
<dbReference type="Gene3D" id="1.10.287.1880">
    <property type="match status" value="1"/>
</dbReference>
<gene>
    <name evidence="2" type="ORF">JKP88DRAFT_350445</name>
</gene>
<evidence type="ECO:0008006" key="4">
    <source>
        <dbReference type="Google" id="ProtNLM"/>
    </source>
</evidence>
<dbReference type="PANTHER" id="PTHR46586:SF3">
    <property type="entry name" value="ANKYRIN REPEAT-CONTAINING PROTEIN"/>
    <property type="match status" value="1"/>
</dbReference>
<dbReference type="AlphaFoldDB" id="A0A836C9H3"/>
<dbReference type="SUPFAM" id="SSF48403">
    <property type="entry name" value="Ankyrin repeat"/>
    <property type="match status" value="1"/>
</dbReference>
<feature type="region of interest" description="Disordered" evidence="1">
    <location>
        <begin position="639"/>
        <end position="658"/>
    </location>
</feature>
<dbReference type="Proteomes" id="UP000664859">
    <property type="component" value="Unassembled WGS sequence"/>
</dbReference>